<organism evidence="2 3">
    <name type="scientific">Rhodocollybia butyracea</name>
    <dbReference type="NCBI Taxonomy" id="206335"/>
    <lineage>
        <taxon>Eukaryota</taxon>
        <taxon>Fungi</taxon>
        <taxon>Dikarya</taxon>
        <taxon>Basidiomycota</taxon>
        <taxon>Agaricomycotina</taxon>
        <taxon>Agaricomycetes</taxon>
        <taxon>Agaricomycetidae</taxon>
        <taxon>Agaricales</taxon>
        <taxon>Marasmiineae</taxon>
        <taxon>Omphalotaceae</taxon>
        <taxon>Rhodocollybia</taxon>
    </lineage>
</organism>
<evidence type="ECO:0000256" key="1">
    <source>
        <dbReference type="SAM" id="MobiDB-lite"/>
    </source>
</evidence>
<dbReference type="Gene3D" id="3.80.10.10">
    <property type="entry name" value="Ribonuclease Inhibitor"/>
    <property type="match status" value="1"/>
</dbReference>
<dbReference type="SUPFAM" id="SSF52047">
    <property type="entry name" value="RNI-like"/>
    <property type="match status" value="1"/>
</dbReference>
<proteinExistence type="predicted"/>
<name>A0A9P5PDL7_9AGAR</name>
<feature type="compositionally biased region" description="Low complexity" evidence="1">
    <location>
        <begin position="280"/>
        <end position="313"/>
    </location>
</feature>
<feature type="region of interest" description="Disordered" evidence="1">
    <location>
        <begin position="272"/>
        <end position="321"/>
    </location>
</feature>
<dbReference type="OrthoDB" id="2840678at2759"/>
<gene>
    <name evidence="2" type="ORF">BDP27DRAFT_1339099</name>
</gene>
<evidence type="ECO:0000313" key="3">
    <source>
        <dbReference type="Proteomes" id="UP000772434"/>
    </source>
</evidence>
<dbReference type="InterPro" id="IPR032675">
    <property type="entry name" value="LRR_dom_sf"/>
</dbReference>
<evidence type="ECO:0000313" key="2">
    <source>
        <dbReference type="EMBL" id="KAF9060792.1"/>
    </source>
</evidence>
<dbReference type="AlphaFoldDB" id="A0A9P5PDL7"/>
<dbReference type="Proteomes" id="UP000772434">
    <property type="component" value="Unassembled WGS sequence"/>
</dbReference>
<dbReference type="EMBL" id="JADNRY010000227">
    <property type="protein sequence ID" value="KAF9060792.1"/>
    <property type="molecule type" value="Genomic_DNA"/>
</dbReference>
<comment type="caution">
    <text evidence="2">The sequence shown here is derived from an EMBL/GenBank/DDBJ whole genome shotgun (WGS) entry which is preliminary data.</text>
</comment>
<keyword evidence="3" id="KW-1185">Reference proteome</keyword>
<reference evidence="2" key="1">
    <citation type="submission" date="2020-11" db="EMBL/GenBank/DDBJ databases">
        <authorList>
            <consortium name="DOE Joint Genome Institute"/>
            <person name="Ahrendt S."/>
            <person name="Riley R."/>
            <person name="Andreopoulos W."/>
            <person name="Labutti K."/>
            <person name="Pangilinan J."/>
            <person name="Ruiz-Duenas F.J."/>
            <person name="Barrasa J.M."/>
            <person name="Sanchez-Garcia M."/>
            <person name="Camarero S."/>
            <person name="Miyauchi S."/>
            <person name="Serrano A."/>
            <person name="Linde D."/>
            <person name="Babiker R."/>
            <person name="Drula E."/>
            <person name="Ayuso-Fernandez I."/>
            <person name="Pacheco R."/>
            <person name="Padilla G."/>
            <person name="Ferreira P."/>
            <person name="Barriuso J."/>
            <person name="Kellner H."/>
            <person name="Castanera R."/>
            <person name="Alfaro M."/>
            <person name="Ramirez L."/>
            <person name="Pisabarro A.G."/>
            <person name="Kuo A."/>
            <person name="Tritt A."/>
            <person name="Lipzen A."/>
            <person name="He G."/>
            <person name="Yan M."/>
            <person name="Ng V."/>
            <person name="Cullen D."/>
            <person name="Martin F."/>
            <person name="Rosso M.-N."/>
            <person name="Henrissat B."/>
            <person name="Hibbett D."/>
            <person name="Martinez A.T."/>
            <person name="Grigoriev I.V."/>
        </authorList>
    </citation>
    <scope>NUCLEOTIDE SEQUENCE</scope>
    <source>
        <strain evidence="2">AH 40177</strain>
    </source>
</reference>
<sequence length="361" mass="40880">MLESFTFMPESTIPQESLKPILTWSNSPRLHTLVLDISFHVLDQLVFPWHQIQHLTMENIDVNEMHLALRLSTSIVSATFNYCINEFSFRDPIPYTCSLLTSLTIRANRRLETLGPDITHCVFPFLQTLSITGGLEEFSFSHGIVPCITALIIRSGCHLTSLTLHGVSYNSKLLMELLQAVSPSLTKLDLCDVDHRAWNFLQMDLWLLMTLIWVPTSTPWEDEAHTHTFTSPGQMLPYLREFGIRTPSPSSARRDLTSHDKIEVVVKIVESRFEHPESHTPNNQDNTNNMNTQNQNTQNTPNSPNTLNPNTPNHVLPSPATHTGTVLKQIHLGRLWAARIPDKLTQRLRALEDAGLKISAL</sequence>
<protein>
    <submittedName>
        <fullName evidence="2">Uncharacterized protein</fullName>
    </submittedName>
</protein>
<accession>A0A9P5PDL7</accession>